<dbReference type="Proteomes" id="UP000179157">
    <property type="component" value="Unassembled WGS sequence"/>
</dbReference>
<dbReference type="InterPro" id="IPR018977">
    <property type="entry name" value="NurA_domain"/>
</dbReference>
<protein>
    <recommendedName>
        <fullName evidence="1">NurA domain-containing protein</fullName>
    </recommendedName>
</protein>
<feature type="domain" description="NurA" evidence="1">
    <location>
        <begin position="72"/>
        <end position="394"/>
    </location>
</feature>
<reference evidence="2 3" key="1">
    <citation type="journal article" date="2016" name="Nat. Commun.">
        <title>Thousands of microbial genomes shed light on interconnected biogeochemical processes in an aquifer system.</title>
        <authorList>
            <person name="Anantharaman K."/>
            <person name="Brown C.T."/>
            <person name="Hug L.A."/>
            <person name="Sharon I."/>
            <person name="Castelle C.J."/>
            <person name="Probst A.J."/>
            <person name="Thomas B.C."/>
            <person name="Singh A."/>
            <person name="Wilkins M.J."/>
            <person name="Karaoz U."/>
            <person name="Brodie E.L."/>
            <person name="Williams K.H."/>
            <person name="Hubbard S.S."/>
            <person name="Banfield J.F."/>
        </authorList>
    </citation>
    <scope>NUCLEOTIDE SEQUENCE [LARGE SCALE GENOMIC DNA]</scope>
    <source>
        <strain evidence="3">RBG_16_55_9</strain>
    </source>
</reference>
<evidence type="ECO:0000259" key="1">
    <source>
        <dbReference type="SMART" id="SM00933"/>
    </source>
</evidence>
<accession>A0A1F5V334</accession>
<gene>
    <name evidence="2" type="ORF">A2Z21_02205</name>
</gene>
<organism evidence="2 3">
    <name type="scientific">Fraserbacteria sp. (strain RBG_16_55_9)</name>
    <dbReference type="NCBI Taxonomy" id="1817864"/>
    <lineage>
        <taxon>Bacteria</taxon>
        <taxon>Candidatus Fraseribacteriota</taxon>
    </lineage>
</organism>
<evidence type="ECO:0000313" key="2">
    <source>
        <dbReference type="EMBL" id="OGF57321.1"/>
    </source>
</evidence>
<dbReference type="SMART" id="SM00933">
    <property type="entry name" value="NurA"/>
    <property type="match status" value="1"/>
</dbReference>
<dbReference type="EMBL" id="MFGX01000014">
    <property type="protein sequence ID" value="OGF57321.1"/>
    <property type="molecule type" value="Genomic_DNA"/>
</dbReference>
<name>A0A1F5V334_FRAXR</name>
<comment type="caution">
    <text evidence="2">The sequence shown here is derived from an EMBL/GenBank/DDBJ whole genome shotgun (WGS) entry which is preliminary data.</text>
</comment>
<dbReference type="STRING" id="1817864.A2Z21_02205"/>
<dbReference type="AlphaFoldDB" id="A0A1F5V334"/>
<dbReference type="Pfam" id="PF09376">
    <property type="entry name" value="NurA"/>
    <property type="match status" value="1"/>
</dbReference>
<proteinExistence type="predicted"/>
<evidence type="ECO:0000313" key="3">
    <source>
        <dbReference type="Proteomes" id="UP000179157"/>
    </source>
</evidence>
<sequence length="422" mass="48027">MIMLSNEAKQTLRNQLKAFGEQVQRLSPNHRAEARQLFEKLQLKGAIQALTPLEYCSQSVLELASRSLKEYEPTYAIDGGSTRLQRLENGTLVCAYQAVLSSDPDTRYKDLPLEAFRSLSLVSHSQRTDLGGAKSQQFPNEYVHFWRVHISRTYLEHEVERVVGSLARMAAESYHALRMLKELSPKQGLFIVDGNLYPIGLYYYLTGEDDIWPEENGPKTSWTEWKPAIEILAQPVRVVEAFRERGLALVGLNKNPGTSWLLEFTLDRESHNWSNDAQFIRAVLSGTPKDALGYTNWFVQEGYSLPQRRGESVESFDIFERLSSFGLLHAPKAYHVCFFYLFDPRVKAVLKVEAPRIVFEKHDPEKLRAQVLAEIAQGKGVPPAIRRADSRARITEEESASLIRACGVELDLSYNQSRSEMI</sequence>